<evidence type="ECO:0000313" key="1">
    <source>
        <dbReference type="EMBL" id="RZS39150.1"/>
    </source>
</evidence>
<organism evidence="1 2">
    <name type="scientific">Herbihabitans rhizosphaerae</name>
    <dbReference type="NCBI Taxonomy" id="1872711"/>
    <lineage>
        <taxon>Bacteria</taxon>
        <taxon>Bacillati</taxon>
        <taxon>Actinomycetota</taxon>
        <taxon>Actinomycetes</taxon>
        <taxon>Pseudonocardiales</taxon>
        <taxon>Pseudonocardiaceae</taxon>
        <taxon>Herbihabitans</taxon>
    </lineage>
</organism>
<keyword evidence="2" id="KW-1185">Reference proteome</keyword>
<comment type="caution">
    <text evidence="1">The sequence shown here is derived from an EMBL/GenBank/DDBJ whole genome shotgun (WGS) entry which is preliminary data.</text>
</comment>
<dbReference type="OrthoDB" id="4094653at2"/>
<reference evidence="1 2" key="1">
    <citation type="submission" date="2019-02" db="EMBL/GenBank/DDBJ databases">
        <title>Genomic Encyclopedia of Type Strains, Phase IV (KMG-IV): sequencing the most valuable type-strain genomes for metagenomic binning, comparative biology and taxonomic classification.</title>
        <authorList>
            <person name="Goeker M."/>
        </authorList>
    </citation>
    <scope>NUCLEOTIDE SEQUENCE [LARGE SCALE GENOMIC DNA]</scope>
    <source>
        <strain evidence="1 2">DSM 101727</strain>
    </source>
</reference>
<name>A0A4Q7KSP5_9PSEU</name>
<sequence>MALNDDAVLIPGTGHIYLAPVNTVEPVAPTAPTTPWVEVGHTSLEEGLSISREGGDPEVKGTWQSTALRERREPTVWSIGFQVHQVDRENLGLFFGAGTVTAGRFGVSANPTPTEHALYVRMVDGANEIGLWIPKVSLFANDDVEVDPENFLSFPVRATVLSVTGEDLMAWLSDEIVVAP</sequence>
<dbReference type="Proteomes" id="UP000294257">
    <property type="component" value="Unassembled WGS sequence"/>
</dbReference>
<dbReference type="InterPro" id="IPR058154">
    <property type="entry name" value="Bxb1_TTP-like"/>
</dbReference>
<evidence type="ECO:0000313" key="2">
    <source>
        <dbReference type="Proteomes" id="UP000294257"/>
    </source>
</evidence>
<accession>A0A4Q7KSP5</accession>
<dbReference type="AlphaFoldDB" id="A0A4Q7KSP5"/>
<proteinExistence type="predicted"/>
<dbReference type="RefSeq" id="WP_130344719.1">
    <property type="nucleotide sequence ID" value="NZ_SGWQ01000004.1"/>
</dbReference>
<gene>
    <name evidence="1" type="ORF">EV193_104366</name>
</gene>
<protein>
    <recommendedName>
        <fullName evidence="3">Major tail protein</fullName>
    </recommendedName>
</protein>
<dbReference type="EMBL" id="SGWQ01000004">
    <property type="protein sequence ID" value="RZS39150.1"/>
    <property type="molecule type" value="Genomic_DNA"/>
</dbReference>
<dbReference type="Pfam" id="PF25681">
    <property type="entry name" value="Phage_TTP_17"/>
    <property type="match status" value="1"/>
</dbReference>
<evidence type="ECO:0008006" key="3">
    <source>
        <dbReference type="Google" id="ProtNLM"/>
    </source>
</evidence>